<evidence type="ECO:0000313" key="9">
    <source>
        <dbReference type="EMBL" id="MBM9432209.1"/>
    </source>
</evidence>
<evidence type="ECO:0000256" key="3">
    <source>
        <dbReference type="ARBA" id="ARBA00023002"/>
    </source>
</evidence>
<feature type="domain" description="Thioredoxin" evidence="8">
    <location>
        <begin position="55"/>
        <end position="262"/>
    </location>
</feature>
<organism evidence="9 10">
    <name type="scientific">Flaviflexus equikiangi</name>
    <dbReference type="NCBI Taxonomy" id="2758573"/>
    <lineage>
        <taxon>Bacteria</taxon>
        <taxon>Bacillati</taxon>
        <taxon>Actinomycetota</taxon>
        <taxon>Actinomycetes</taxon>
        <taxon>Actinomycetales</taxon>
        <taxon>Actinomycetaceae</taxon>
        <taxon>Flaviflexus</taxon>
    </lineage>
</organism>
<keyword evidence="5" id="KW-0676">Redox-active center</keyword>
<dbReference type="InterPro" id="IPR036249">
    <property type="entry name" value="Thioredoxin-like_sf"/>
</dbReference>
<dbReference type="Pfam" id="PF13462">
    <property type="entry name" value="Thioredoxin_4"/>
    <property type="match status" value="1"/>
</dbReference>
<gene>
    <name evidence="9" type="ORF">JVW63_00570</name>
</gene>
<feature type="transmembrane region" description="Helical" evidence="7">
    <location>
        <begin position="21"/>
        <end position="45"/>
    </location>
</feature>
<keyword evidence="7" id="KW-0812">Transmembrane</keyword>
<evidence type="ECO:0000256" key="7">
    <source>
        <dbReference type="SAM" id="Phobius"/>
    </source>
</evidence>
<dbReference type="SUPFAM" id="SSF52833">
    <property type="entry name" value="Thioredoxin-like"/>
    <property type="match status" value="1"/>
</dbReference>
<evidence type="ECO:0000256" key="1">
    <source>
        <dbReference type="ARBA" id="ARBA00005791"/>
    </source>
</evidence>
<evidence type="ECO:0000256" key="5">
    <source>
        <dbReference type="ARBA" id="ARBA00023284"/>
    </source>
</evidence>
<comment type="similarity">
    <text evidence="1">Belongs to the thioredoxin family. DsbA subfamily.</text>
</comment>
<dbReference type="Gene3D" id="3.40.30.10">
    <property type="entry name" value="Glutaredoxin"/>
    <property type="match status" value="1"/>
</dbReference>
<evidence type="ECO:0000256" key="6">
    <source>
        <dbReference type="SAM" id="MobiDB-lite"/>
    </source>
</evidence>
<dbReference type="PROSITE" id="PS51352">
    <property type="entry name" value="THIOREDOXIN_2"/>
    <property type="match status" value="1"/>
</dbReference>
<keyword evidence="2" id="KW-0732">Signal</keyword>
<name>A0ABS2TG26_9ACTO</name>
<sequence length="262" mass="28034">MTLDPRLTAGQDSPPAGRSRGLLVTVAILFVTVIVLVVALVLALGDDGPQDGAAPDESTSAPEAESSPTSPAALSPEETVALLMSQQRRDPDDPYALGDVDADIVIVQYADYRCGYCALWHVEVAPALDPYIESGQVRFEYRDHPVLGDASVYAALAARAAGQQGLFWEYGDALYRDAYDGLDPAYDRSYFLEVAERVGVADLKAFEGALTDSDVLGDIMASRDEALSLNITGTPTFIVHDTLVPGALGTDQFLELVELRLP</sequence>
<keyword evidence="7" id="KW-0472">Membrane</keyword>
<evidence type="ECO:0000259" key="8">
    <source>
        <dbReference type="PROSITE" id="PS51352"/>
    </source>
</evidence>
<comment type="caution">
    <text evidence="9">The sequence shown here is derived from an EMBL/GenBank/DDBJ whole genome shotgun (WGS) entry which is preliminary data.</text>
</comment>
<dbReference type="EMBL" id="JAFFJS010000001">
    <property type="protein sequence ID" value="MBM9432209.1"/>
    <property type="molecule type" value="Genomic_DNA"/>
</dbReference>
<protein>
    <submittedName>
        <fullName evidence="9">Thioredoxin domain-containing protein</fullName>
    </submittedName>
</protein>
<reference evidence="10" key="1">
    <citation type="submission" date="2021-02" db="EMBL/GenBank/DDBJ databases">
        <title>Leucobacter sp. CX169.</title>
        <authorList>
            <person name="Cheng Y."/>
        </authorList>
    </citation>
    <scope>NUCLEOTIDE SEQUENCE [LARGE SCALE GENOMIC DNA]</scope>
    <source>
        <strain evidence="10">JY899</strain>
    </source>
</reference>
<dbReference type="Proteomes" id="UP000705983">
    <property type="component" value="Unassembled WGS sequence"/>
</dbReference>
<evidence type="ECO:0000313" key="10">
    <source>
        <dbReference type="Proteomes" id="UP000705983"/>
    </source>
</evidence>
<dbReference type="PANTHER" id="PTHR13887">
    <property type="entry name" value="GLUTATHIONE S-TRANSFERASE KAPPA"/>
    <property type="match status" value="1"/>
</dbReference>
<dbReference type="InterPro" id="IPR013766">
    <property type="entry name" value="Thioredoxin_domain"/>
</dbReference>
<dbReference type="PANTHER" id="PTHR13887:SF14">
    <property type="entry name" value="DISULFIDE BOND FORMATION PROTEIN D"/>
    <property type="match status" value="1"/>
</dbReference>
<keyword evidence="7" id="KW-1133">Transmembrane helix</keyword>
<keyword evidence="4" id="KW-1015">Disulfide bond</keyword>
<evidence type="ECO:0000256" key="4">
    <source>
        <dbReference type="ARBA" id="ARBA00023157"/>
    </source>
</evidence>
<accession>A0ABS2TG26</accession>
<proteinExistence type="inferred from homology"/>
<keyword evidence="3" id="KW-0560">Oxidoreductase</keyword>
<feature type="region of interest" description="Disordered" evidence="6">
    <location>
        <begin position="50"/>
        <end position="75"/>
    </location>
</feature>
<evidence type="ECO:0000256" key="2">
    <source>
        <dbReference type="ARBA" id="ARBA00022729"/>
    </source>
</evidence>
<keyword evidence="10" id="KW-1185">Reference proteome</keyword>
<dbReference type="RefSeq" id="WP_187995840.1">
    <property type="nucleotide sequence ID" value="NZ_JACEXG010000001.1"/>
</dbReference>
<dbReference type="InterPro" id="IPR012336">
    <property type="entry name" value="Thioredoxin-like_fold"/>
</dbReference>